<dbReference type="PANTHER" id="PTHR43135">
    <property type="entry name" value="ALPHA-D-RIBOSE 1-METHYLPHOSPHONATE 5-TRIPHOSPHATE DIPHOSPHATASE"/>
    <property type="match status" value="1"/>
</dbReference>
<evidence type="ECO:0000313" key="2">
    <source>
        <dbReference type="EMBL" id="AXY76048.1"/>
    </source>
</evidence>
<dbReference type="Gene3D" id="3.20.20.140">
    <property type="entry name" value="Metal-dependent hydrolases"/>
    <property type="match status" value="1"/>
</dbReference>
<dbReference type="CDD" id="cd01299">
    <property type="entry name" value="Met_dep_hydrolase_A"/>
    <property type="match status" value="1"/>
</dbReference>
<reference evidence="2 3" key="1">
    <citation type="submission" date="2018-09" db="EMBL/GenBank/DDBJ databases">
        <title>Genome sequencing of strain 6GH32-13.</title>
        <authorList>
            <person name="Weon H.-Y."/>
            <person name="Heo J."/>
            <person name="Kwon S.-W."/>
        </authorList>
    </citation>
    <scope>NUCLEOTIDE SEQUENCE [LARGE SCALE GENOMIC DNA]</scope>
    <source>
        <strain evidence="2 3">5GH32-13</strain>
    </source>
</reference>
<evidence type="ECO:0000313" key="3">
    <source>
        <dbReference type="Proteomes" id="UP000263900"/>
    </source>
</evidence>
<accession>A0A3B7MPG4</accession>
<proteinExistence type="predicted"/>
<dbReference type="InterPro" id="IPR011059">
    <property type="entry name" value="Metal-dep_hydrolase_composite"/>
</dbReference>
<dbReference type="Gene3D" id="2.30.40.10">
    <property type="entry name" value="Urease, subunit C, domain 1"/>
    <property type="match status" value="1"/>
</dbReference>
<dbReference type="AlphaFoldDB" id="A0A3B7MPG4"/>
<sequence>MRKPVNAVLSPVRPSHVILNSVRLSLSKSLFFLLLILVTPVALLAQRTILHCGKLIDVAKGQVLSQYSIIIEGNKITDVQAGYTKAAGTDKVIDLKDKTVMPGLIDCHVHLEDETSPNQYMQRFIFNQADYAFQSVVFAKRTLAIGFTTVRDLGGTGVNISLRNAINKKLIEGPRVITAGKSIATTGGHADPTNGYRKDLMGNPGPEAGVANGPSECMQAVRQRYKDGSDLIKITASGGVLSVAKSGENPQFTEEEIKAIVSTAKDYGFKVAAHCHGAEAMKRAVKAGVNSIEHGTYMDEEVMALMKQNGTYYVPTITAGKSVGDSAKKPGYYPDLVTPKALAIGPKIQSTFGKAYKAGVKIAFGTDAGVYMHGKNWLEFVYMNEAGMPVMETIQSATVAAADLLGMSEVIGSIEKGKLADIVAVEGDPIKDVQAMGKMKFVMKDGVVYKNE</sequence>
<evidence type="ECO:0000259" key="1">
    <source>
        <dbReference type="Pfam" id="PF01979"/>
    </source>
</evidence>
<protein>
    <submittedName>
        <fullName evidence="2">Amidohydrolase family protein</fullName>
    </submittedName>
</protein>
<dbReference type="InterPro" id="IPR006680">
    <property type="entry name" value="Amidohydro-rel"/>
</dbReference>
<dbReference type="InterPro" id="IPR051781">
    <property type="entry name" value="Metallo-dep_Hydrolase"/>
</dbReference>
<keyword evidence="2" id="KW-0378">Hydrolase</keyword>
<dbReference type="OrthoDB" id="9797498at2"/>
<keyword evidence="3" id="KW-1185">Reference proteome</keyword>
<name>A0A3B7MPG4_9BACT</name>
<dbReference type="Proteomes" id="UP000263900">
    <property type="component" value="Chromosome"/>
</dbReference>
<dbReference type="EMBL" id="CP032157">
    <property type="protein sequence ID" value="AXY76048.1"/>
    <property type="molecule type" value="Genomic_DNA"/>
</dbReference>
<feature type="domain" description="Amidohydrolase-related" evidence="1">
    <location>
        <begin position="99"/>
        <end position="447"/>
    </location>
</feature>
<dbReference type="KEGG" id="pseg:D3H65_19575"/>
<dbReference type="PANTHER" id="PTHR43135:SF3">
    <property type="entry name" value="ALPHA-D-RIBOSE 1-METHYLPHOSPHONATE 5-TRIPHOSPHATE DIPHOSPHATASE"/>
    <property type="match status" value="1"/>
</dbReference>
<dbReference type="Pfam" id="PF01979">
    <property type="entry name" value="Amidohydro_1"/>
    <property type="match status" value="1"/>
</dbReference>
<dbReference type="SUPFAM" id="SSF51556">
    <property type="entry name" value="Metallo-dependent hydrolases"/>
    <property type="match status" value="1"/>
</dbReference>
<gene>
    <name evidence="2" type="ORF">D3H65_19575</name>
</gene>
<dbReference type="RefSeq" id="WP_119051927.1">
    <property type="nucleotide sequence ID" value="NZ_CP032157.1"/>
</dbReference>
<dbReference type="InterPro" id="IPR032466">
    <property type="entry name" value="Metal_Hydrolase"/>
</dbReference>
<dbReference type="GO" id="GO:0016810">
    <property type="term" value="F:hydrolase activity, acting on carbon-nitrogen (but not peptide) bonds"/>
    <property type="evidence" value="ECO:0007669"/>
    <property type="project" value="InterPro"/>
</dbReference>
<organism evidence="2 3">
    <name type="scientific">Paraflavitalea soli</name>
    <dbReference type="NCBI Taxonomy" id="2315862"/>
    <lineage>
        <taxon>Bacteria</taxon>
        <taxon>Pseudomonadati</taxon>
        <taxon>Bacteroidota</taxon>
        <taxon>Chitinophagia</taxon>
        <taxon>Chitinophagales</taxon>
        <taxon>Chitinophagaceae</taxon>
        <taxon>Paraflavitalea</taxon>
    </lineage>
</organism>
<dbReference type="InterPro" id="IPR057744">
    <property type="entry name" value="OTAase-like"/>
</dbReference>
<dbReference type="SUPFAM" id="SSF51338">
    <property type="entry name" value="Composite domain of metallo-dependent hydrolases"/>
    <property type="match status" value="1"/>
</dbReference>